<keyword evidence="1" id="KW-0812">Transmembrane</keyword>
<gene>
    <name evidence="2" type="ORF">S12H4_57505</name>
</gene>
<sequence>MTNFKTLKLRQNKIFARMWINLFKEPIDAVSPNQSKRLNKLHLIFLAKNGMLFTTLLNFTGTLLMIELSSKFLKMGFELEEITNIPKLNLKINNNFSFKYSCF</sequence>
<reference evidence="2" key="1">
    <citation type="journal article" date="2014" name="Front. Microbiol.">
        <title>High frequency of phylogenetically diverse reductive dehalogenase-homologous genes in deep subseafloor sedimentary metagenomes.</title>
        <authorList>
            <person name="Kawai M."/>
            <person name="Futagami T."/>
            <person name="Toyoda A."/>
            <person name="Takaki Y."/>
            <person name="Nishi S."/>
            <person name="Hori S."/>
            <person name="Arai W."/>
            <person name="Tsubouchi T."/>
            <person name="Morono Y."/>
            <person name="Uchiyama I."/>
            <person name="Ito T."/>
            <person name="Fujiyama A."/>
            <person name="Inagaki F."/>
            <person name="Takami H."/>
        </authorList>
    </citation>
    <scope>NUCLEOTIDE SEQUENCE</scope>
    <source>
        <strain evidence="2">Expedition CK06-06</strain>
    </source>
</reference>
<organism evidence="2">
    <name type="scientific">marine sediment metagenome</name>
    <dbReference type="NCBI Taxonomy" id="412755"/>
    <lineage>
        <taxon>unclassified sequences</taxon>
        <taxon>metagenomes</taxon>
        <taxon>ecological metagenomes</taxon>
    </lineage>
</organism>
<comment type="caution">
    <text evidence="2">The sequence shown here is derived from an EMBL/GenBank/DDBJ whole genome shotgun (WGS) entry which is preliminary data.</text>
</comment>
<keyword evidence="1" id="KW-1133">Transmembrane helix</keyword>
<name>X1V0W4_9ZZZZ</name>
<evidence type="ECO:0000313" key="2">
    <source>
        <dbReference type="EMBL" id="GAJ23388.1"/>
    </source>
</evidence>
<dbReference type="EMBL" id="BARW01037208">
    <property type="protein sequence ID" value="GAJ23388.1"/>
    <property type="molecule type" value="Genomic_DNA"/>
</dbReference>
<dbReference type="AlphaFoldDB" id="X1V0W4"/>
<proteinExistence type="predicted"/>
<protein>
    <submittedName>
        <fullName evidence="2">Uncharacterized protein</fullName>
    </submittedName>
</protein>
<evidence type="ECO:0000256" key="1">
    <source>
        <dbReference type="SAM" id="Phobius"/>
    </source>
</evidence>
<feature type="transmembrane region" description="Helical" evidence="1">
    <location>
        <begin position="43"/>
        <end position="66"/>
    </location>
</feature>
<keyword evidence="1" id="KW-0472">Membrane</keyword>
<accession>X1V0W4</accession>